<sequence>MGFRDNIRDKIRNTIREQNRKRTREGGGGGGMPQTMRFDDGKAIMRHNSLSGNELQLLLCSGLVPALI</sequence>
<protein>
    <submittedName>
        <fullName evidence="2">Uncharacterized protein</fullName>
    </submittedName>
</protein>
<dbReference type="AlphaFoldDB" id="A0A235BU14"/>
<proteinExistence type="predicted"/>
<comment type="caution">
    <text evidence="2">The sequence shown here is derived from an EMBL/GenBank/DDBJ whole genome shotgun (WGS) entry which is preliminary data.</text>
</comment>
<dbReference type="Proteomes" id="UP000215559">
    <property type="component" value="Unassembled WGS sequence"/>
</dbReference>
<organism evidence="2 3">
    <name type="scientific">candidate division WOR-3 bacterium JGI_Cruoil_03_51_56</name>
    <dbReference type="NCBI Taxonomy" id="1973747"/>
    <lineage>
        <taxon>Bacteria</taxon>
        <taxon>Bacteria division WOR-3</taxon>
    </lineage>
</organism>
<name>A0A235BU14_UNCW3</name>
<evidence type="ECO:0000256" key="1">
    <source>
        <dbReference type="SAM" id="MobiDB-lite"/>
    </source>
</evidence>
<reference evidence="2 3" key="1">
    <citation type="submission" date="2017-07" db="EMBL/GenBank/DDBJ databases">
        <title>Recovery of genomes from metagenomes via a dereplication, aggregation, and scoring strategy.</title>
        <authorList>
            <person name="Sieber C.M."/>
            <person name="Probst A.J."/>
            <person name="Sharrar A."/>
            <person name="Thomas B.C."/>
            <person name="Hess M."/>
            <person name="Tringe S.G."/>
            <person name="Banfield J.F."/>
        </authorList>
    </citation>
    <scope>NUCLEOTIDE SEQUENCE [LARGE SCALE GENOMIC DNA]</scope>
    <source>
        <strain evidence="2">JGI_Cruoil_03_51_56</strain>
    </source>
</reference>
<dbReference type="EMBL" id="NOZP01000095">
    <property type="protein sequence ID" value="OYD15529.1"/>
    <property type="molecule type" value="Genomic_DNA"/>
</dbReference>
<gene>
    <name evidence="2" type="ORF">CH330_05510</name>
</gene>
<evidence type="ECO:0000313" key="3">
    <source>
        <dbReference type="Proteomes" id="UP000215559"/>
    </source>
</evidence>
<accession>A0A235BU14</accession>
<evidence type="ECO:0000313" key="2">
    <source>
        <dbReference type="EMBL" id="OYD15529.1"/>
    </source>
</evidence>
<feature type="region of interest" description="Disordered" evidence="1">
    <location>
        <begin position="15"/>
        <end position="38"/>
    </location>
</feature>